<keyword evidence="3" id="KW-0547">Nucleotide-binding</keyword>
<dbReference type="Proteomes" id="UP000268230">
    <property type="component" value="Chromosome"/>
</dbReference>
<evidence type="ECO:0000259" key="9">
    <source>
        <dbReference type="PROSITE" id="PS50929"/>
    </source>
</evidence>
<dbReference type="InterPro" id="IPR017871">
    <property type="entry name" value="ABC_transporter-like_CS"/>
</dbReference>
<dbReference type="InterPro" id="IPR011527">
    <property type="entry name" value="ABC1_TM_dom"/>
</dbReference>
<keyword evidence="6 7" id="KW-0472">Membrane</keyword>
<keyword evidence="2 7" id="KW-0812">Transmembrane</keyword>
<reference evidence="10 11" key="1">
    <citation type="submission" date="2018-12" db="EMBL/GenBank/DDBJ databases">
        <authorList>
            <person name="Li S."/>
            <person name="Yang R."/>
            <person name="Chen G."/>
            <person name="Zou L."/>
            <person name="Zhang C."/>
            <person name="Chen Y."/>
            <person name="Liu Z."/>
            <person name="Li Y."/>
            <person name="Yan Y."/>
            <person name="Huang M."/>
            <person name="Chen T."/>
        </authorList>
    </citation>
    <scope>NUCLEOTIDE SEQUENCE [LARGE SCALE GENOMIC DNA]</scope>
    <source>
        <strain evidence="10 11">1257</strain>
    </source>
</reference>
<feature type="transmembrane region" description="Helical" evidence="7">
    <location>
        <begin position="149"/>
        <end position="170"/>
    </location>
</feature>
<proteinExistence type="predicted"/>
<dbReference type="PROSITE" id="PS50929">
    <property type="entry name" value="ABC_TM1F"/>
    <property type="match status" value="1"/>
</dbReference>
<dbReference type="GO" id="GO:0140359">
    <property type="term" value="F:ABC-type transporter activity"/>
    <property type="evidence" value="ECO:0007669"/>
    <property type="project" value="InterPro"/>
</dbReference>
<dbReference type="KEGG" id="pory:EJA05_17505"/>
<evidence type="ECO:0000256" key="2">
    <source>
        <dbReference type="ARBA" id="ARBA00022692"/>
    </source>
</evidence>
<dbReference type="PANTHER" id="PTHR24221">
    <property type="entry name" value="ATP-BINDING CASSETTE SUB-FAMILY B"/>
    <property type="match status" value="1"/>
</dbReference>
<dbReference type="Gene3D" id="3.40.50.300">
    <property type="entry name" value="P-loop containing nucleotide triphosphate hydrolases"/>
    <property type="match status" value="1"/>
</dbReference>
<comment type="subcellular location">
    <subcellularLocation>
        <location evidence="1">Cell membrane</location>
        <topology evidence="1">Multi-pass membrane protein</topology>
    </subcellularLocation>
</comment>
<dbReference type="AlphaFoldDB" id="A0A3S8UMB0"/>
<dbReference type="GO" id="GO:0005886">
    <property type="term" value="C:plasma membrane"/>
    <property type="evidence" value="ECO:0007669"/>
    <property type="project" value="UniProtKB-SubCell"/>
</dbReference>
<dbReference type="PROSITE" id="PS00211">
    <property type="entry name" value="ABC_TRANSPORTER_1"/>
    <property type="match status" value="1"/>
</dbReference>
<evidence type="ECO:0000256" key="3">
    <source>
        <dbReference type="ARBA" id="ARBA00022741"/>
    </source>
</evidence>
<dbReference type="SMART" id="SM00382">
    <property type="entry name" value="AAA"/>
    <property type="match status" value="1"/>
</dbReference>
<feature type="transmembrane region" description="Helical" evidence="7">
    <location>
        <begin position="51"/>
        <end position="72"/>
    </location>
</feature>
<name>A0A3S8UMB0_9PSED</name>
<dbReference type="GO" id="GO:0005524">
    <property type="term" value="F:ATP binding"/>
    <property type="evidence" value="ECO:0007669"/>
    <property type="project" value="UniProtKB-KW"/>
</dbReference>
<evidence type="ECO:0000256" key="7">
    <source>
        <dbReference type="SAM" id="Phobius"/>
    </source>
</evidence>
<feature type="domain" description="ABC transmembrane type-1" evidence="9">
    <location>
        <begin position="31"/>
        <end position="318"/>
    </location>
</feature>
<keyword evidence="4 10" id="KW-0067">ATP-binding</keyword>
<evidence type="ECO:0000256" key="4">
    <source>
        <dbReference type="ARBA" id="ARBA00022840"/>
    </source>
</evidence>
<evidence type="ECO:0000256" key="1">
    <source>
        <dbReference type="ARBA" id="ARBA00004651"/>
    </source>
</evidence>
<dbReference type="Gene3D" id="1.20.1560.10">
    <property type="entry name" value="ABC transporter type 1, transmembrane domain"/>
    <property type="match status" value="1"/>
</dbReference>
<feature type="transmembrane region" description="Helical" evidence="7">
    <location>
        <begin position="176"/>
        <end position="194"/>
    </location>
</feature>
<dbReference type="PANTHER" id="PTHR24221:SF590">
    <property type="entry name" value="COMPONENT LINKED WITH THE ASSEMBLY OF CYTOCHROME' TRANSPORT TRANSMEMBRANE ATP-BINDING PROTEIN ABC TRANSPORTER CYDD-RELATED"/>
    <property type="match status" value="1"/>
</dbReference>
<dbReference type="InterPro" id="IPR003439">
    <property type="entry name" value="ABC_transporter-like_ATP-bd"/>
</dbReference>
<evidence type="ECO:0000256" key="6">
    <source>
        <dbReference type="ARBA" id="ARBA00023136"/>
    </source>
</evidence>
<feature type="transmembrane region" description="Helical" evidence="7">
    <location>
        <begin position="260"/>
        <end position="282"/>
    </location>
</feature>
<dbReference type="InterPro" id="IPR036640">
    <property type="entry name" value="ABC1_TM_sf"/>
</dbReference>
<dbReference type="OrthoDB" id="6336411at2"/>
<accession>A0A3S8UMB0</accession>
<dbReference type="PROSITE" id="PS50893">
    <property type="entry name" value="ABC_TRANSPORTER_2"/>
    <property type="match status" value="1"/>
</dbReference>
<feature type="domain" description="ABC transporter" evidence="8">
    <location>
        <begin position="350"/>
        <end position="567"/>
    </location>
</feature>
<dbReference type="EMBL" id="CP034338">
    <property type="protein sequence ID" value="AZL69397.1"/>
    <property type="molecule type" value="Genomic_DNA"/>
</dbReference>
<keyword evidence="5 7" id="KW-1133">Transmembrane helix</keyword>
<evidence type="ECO:0000313" key="11">
    <source>
        <dbReference type="Proteomes" id="UP000268230"/>
    </source>
</evidence>
<dbReference type="GO" id="GO:0016887">
    <property type="term" value="F:ATP hydrolysis activity"/>
    <property type="evidence" value="ECO:0007669"/>
    <property type="project" value="InterPro"/>
</dbReference>
<gene>
    <name evidence="10" type="ORF">EJA05_17505</name>
</gene>
<dbReference type="SUPFAM" id="SSF52540">
    <property type="entry name" value="P-loop containing nucleoside triphosphate hydrolases"/>
    <property type="match status" value="1"/>
</dbReference>
<organism evidence="10 11">
    <name type="scientific">Pseudomonas entomophila</name>
    <dbReference type="NCBI Taxonomy" id="312306"/>
    <lineage>
        <taxon>Bacteria</taxon>
        <taxon>Pseudomonadati</taxon>
        <taxon>Pseudomonadota</taxon>
        <taxon>Gammaproteobacteria</taxon>
        <taxon>Pseudomonadales</taxon>
        <taxon>Pseudomonadaceae</taxon>
        <taxon>Pseudomonas</taxon>
    </lineage>
</organism>
<protein>
    <submittedName>
        <fullName evidence="10">ATP-binding cassette domain-containing protein</fullName>
    </submittedName>
</protein>
<dbReference type="InterPro" id="IPR003593">
    <property type="entry name" value="AAA+_ATPase"/>
</dbReference>
<dbReference type="Pfam" id="PF00005">
    <property type="entry name" value="ABC_tran"/>
    <property type="match status" value="1"/>
</dbReference>
<sequence length="570" mass="61803">MLSPRLSSSLRSLQPLVRLFYTKHRSLLLSGAVLACLTVLAGMALLGLSGWFISATAIAGLSAVTAFAFDVFMPSSGIRLFTLLRTFARFGERLVSHDATLAVLADLRVRLFRGWAAPQAARKLALRPSSLLYRLTGDIDALDSLYLRLLIPLGAASVATLAAVITLAMIKVELGIAVLLAMALTSLLILQRTCTAALRPARLRAHAVESLRSGTADLVAGQSELLLANRLGAQCQHIERIDARLATYDDQLHRIDTRAVLGFGLLSHLLQATTLLVCGWLVVNQVIALPVAVLAILVTLGMSEPLAALRRGALELGRTTLAASRLGPQLSNRDDWRKLPSVTEKGSNAFILDNISARYEGSSNDCLHGIDMQSQHGERIALIGASGAGKSSLLALLTGELSSRCGSFQIATHGWLTQRTELFQDSLRDNLRLANATASDEQLWQALEIAGLANSIADWPHGLDTLLGEGGIGLSGGQARRLALARLLLRKASVWLLDEPTDGLDALTANDVLNRLDEYGREHTWLLATHLRREARLAERLIQIEHGRITADHQRGSRDYDELLRSLRDD</sequence>
<evidence type="ECO:0000259" key="8">
    <source>
        <dbReference type="PROSITE" id="PS50893"/>
    </source>
</evidence>
<evidence type="ECO:0000313" key="10">
    <source>
        <dbReference type="EMBL" id="AZL69397.1"/>
    </source>
</evidence>
<feature type="transmembrane region" description="Helical" evidence="7">
    <location>
        <begin position="288"/>
        <end position="309"/>
    </location>
</feature>
<dbReference type="InterPro" id="IPR039421">
    <property type="entry name" value="Type_1_exporter"/>
</dbReference>
<dbReference type="SUPFAM" id="SSF90123">
    <property type="entry name" value="ABC transporter transmembrane region"/>
    <property type="match status" value="1"/>
</dbReference>
<evidence type="ECO:0000256" key="5">
    <source>
        <dbReference type="ARBA" id="ARBA00022989"/>
    </source>
</evidence>
<dbReference type="InterPro" id="IPR027417">
    <property type="entry name" value="P-loop_NTPase"/>
</dbReference>